<dbReference type="Pfam" id="PF01541">
    <property type="entry name" value="GIY-YIG"/>
    <property type="match status" value="1"/>
</dbReference>
<dbReference type="GO" id="GO:0006289">
    <property type="term" value="P:nucleotide-excision repair"/>
    <property type="evidence" value="ECO:0007669"/>
    <property type="project" value="InterPro"/>
</dbReference>
<dbReference type="EMBL" id="MFKK01000002">
    <property type="protein sequence ID" value="OGG42461.1"/>
    <property type="molecule type" value="Genomic_DNA"/>
</dbReference>
<dbReference type="InterPro" id="IPR047296">
    <property type="entry name" value="GIY-YIG_UvrC_Cho"/>
</dbReference>
<dbReference type="Gene3D" id="3.30.420.340">
    <property type="entry name" value="UvrC, RNAse H endonuclease domain"/>
    <property type="match status" value="1"/>
</dbReference>
<evidence type="ECO:0000259" key="3">
    <source>
        <dbReference type="PROSITE" id="PS50165"/>
    </source>
</evidence>
<dbReference type="SUPFAM" id="SSF82771">
    <property type="entry name" value="GIY-YIG endonuclease"/>
    <property type="match status" value="2"/>
</dbReference>
<dbReference type="Pfam" id="PF02151">
    <property type="entry name" value="UVR"/>
    <property type="match status" value="1"/>
</dbReference>
<dbReference type="AlphaFoldDB" id="A0A1F6BZW6"/>
<name>A0A1F6BZW6_9BACT</name>
<dbReference type="PANTHER" id="PTHR30562">
    <property type="entry name" value="UVRC/OXIDOREDUCTASE"/>
    <property type="match status" value="1"/>
</dbReference>
<dbReference type="PANTHER" id="PTHR30562:SF1">
    <property type="entry name" value="UVRABC SYSTEM PROTEIN C"/>
    <property type="match status" value="1"/>
</dbReference>
<organism evidence="4 5">
    <name type="scientific">Candidatus Jorgensenbacteria bacterium RIFCSPLOWO2_01_FULL_45_25b</name>
    <dbReference type="NCBI Taxonomy" id="1798471"/>
    <lineage>
        <taxon>Bacteria</taxon>
        <taxon>Candidatus Joergenseniibacteriota</taxon>
    </lineage>
</organism>
<dbReference type="InterPro" id="IPR035901">
    <property type="entry name" value="GIY-YIG_endonuc_sf"/>
</dbReference>
<protein>
    <recommendedName>
        <fullName evidence="6">Excinuclease ABC subunit C</fullName>
    </recommendedName>
</protein>
<proteinExistence type="predicted"/>
<accession>A0A1F6BZW6</accession>
<dbReference type="STRING" id="1798471.A3A21_02620"/>
<dbReference type="PROSITE" id="PS50164">
    <property type="entry name" value="GIY_YIG"/>
    <property type="match status" value="1"/>
</dbReference>
<dbReference type="GO" id="GO:0009380">
    <property type="term" value="C:excinuclease repair complex"/>
    <property type="evidence" value="ECO:0007669"/>
    <property type="project" value="TreeGrafter"/>
</dbReference>
<feature type="domain" description="UVR" evidence="1">
    <location>
        <begin position="244"/>
        <end position="279"/>
    </location>
</feature>
<evidence type="ECO:0000259" key="2">
    <source>
        <dbReference type="PROSITE" id="PS50164"/>
    </source>
</evidence>
<dbReference type="InterPro" id="IPR050066">
    <property type="entry name" value="UvrABC_protein_C"/>
</dbReference>
<evidence type="ECO:0000313" key="4">
    <source>
        <dbReference type="EMBL" id="OGG42461.1"/>
    </source>
</evidence>
<evidence type="ECO:0008006" key="6">
    <source>
        <dbReference type="Google" id="ProtNLM"/>
    </source>
</evidence>
<dbReference type="GO" id="GO:0009381">
    <property type="term" value="F:excinuclease ABC activity"/>
    <property type="evidence" value="ECO:0007669"/>
    <property type="project" value="InterPro"/>
</dbReference>
<sequence>MKQPNYKNLPESPGVYIYKDAKGKLLYIGKAANLKRRVSSYFHLRPLASPQQGEDIIVGENNPERVPLRRDDEGLPSTIPRRLLVSHDTRIEKLVSEIKKIEYKKTDSALEALILEAELIKKFQPPYNIREKDDKSFLYVEITKEPFPRLLLVRGKALQSYELRSRKIFGPFISASNIREALRILRKIFSWNTHSPEALKKIASRPCFDYEIGLCPGACVGAVSRQEYKKTIRKLALFFKGKKRQIVRETEKEMNIASKQLDFEKAEKLKRELFALRHIQDVALINEERVTPKSYKLKAISYRIEGYDISNISGTFAVGAMAVFENGEPKKSEYRKFKIRSLKEPNDVGMLKEVLERRLTHTEWRLPNLMLIDGGKGQVNIVEQVLKEHGTNIPVVGIAKGPERKRNDVYGNIPDWTDEKTLIKVRDEAHRFAISYHRALRNNTSLHY</sequence>
<dbReference type="Pfam" id="PF08459">
    <property type="entry name" value="UvrC_RNaseH_dom"/>
    <property type="match status" value="1"/>
</dbReference>
<dbReference type="SUPFAM" id="SSF46600">
    <property type="entry name" value="C-terminal UvrC-binding domain of UvrB"/>
    <property type="match status" value="1"/>
</dbReference>
<dbReference type="PROSITE" id="PS50151">
    <property type="entry name" value="UVR"/>
    <property type="match status" value="1"/>
</dbReference>
<evidence type="ECO:0000313" key="5">
    <source>
        <dbReference type="Proteomes" id="UP000176996"/>
    </source>
</evidence>
<dbReference type="Gene3D" id="3.40.1440.10">
    <property type="entry name" value="GIY-YIG endonuclease"/>
    <property type="match status" value="2"/>
</dbReference>
<dbReference type="CDD" id="cd10434">
    <property type="entry name" value="GIY-YIG_UvrC_Cho"/>
    <property type="match status" value="1"/>
</dbReference>
<evidence type="ECO:0000259" key="1">
    <source>
        <dbReference type="PROSITE" id="PS50151"/>
    </source>
</evidence>
<dbReference type="InterPro" id="IPR001943">
    <property type="entry name" value="UVR_dom"/>
</dbReference>
<feature type="domain" description="GIY-YIG" evidence="2">
    <location>
        <begin position="11"/>
        <end position="129"/>
    </location>
</feature>
<dbReference type="InterPro" id="IPR036876">
    <property type="entry name" value="UVR_dom_sf"/>
</dbReference>
<dbReference type="PROSITE" id="PS50165">
    <property type="entry name" value="UVRC"/>
    <property type="match status" value="1"/>
</dbReference>
<dbReference type="InterPro" id="IPR038476">
    <property type="entry name" value="UvrC_RNase_H_dom_sf"/>
</dbReference>
<dbReference type="InterPro" id="IPR000305">
    <property type="entry name" value="GIY-YIG_endonuc"/>
</dbReference>
<gene>
    <name evidence="4" type="ORF">A3A21_02620</name>
</gene>
<feature type="domain" description="UvrC family homology region profile" evidence="3">
    <location>
        <begin position="240"/>
        <end position="386"/>
    </location>
</feature>
<dbReference type="InterPro" id="IPR001162">
    <property type="entry name" value="UvrC_RNase_H_dom"/>
</dbReference>
<dbReference type="Proteomes" id="UP000176996">
    <property type="component" value="Unassembled WGS sequence"/>
</dbReference>
<comment type="caution">
    <text evidence="4">The sequence shown here is derived from an EMBL/GenBank/DDBJ whole genome shotgun (WGS) entry which is preliminary data.</text>
</comment>
<reference evidence="4 5" key="1">
    <citation type="journal article" date="2016" name="Nat. Commun.">
        <title>Thousands of microbial genomes shed light on interconnected biogeochemical processes in an aquifer system.</title>
        <authorList>
            <person name="Anantharaman K."/>
            <person name="Brown C.T."/>
            <person name="Hug L.A."/>
            <person name="Sharon I."/>
            <person name="Castelle C.J."/>
            <person name="Probst A.J."/>
            <person name="Thomas B.C."/>
            <person name="Singh A."/>
            <person name="Wilkins M.J."/>
            <person name="Karaoz U."/>
            <person name="Brodie E.L."/>
            <person name="Williams K.H."/>
            <person name="Hubbard S.S."/>
            <person name="Banfield J.F."/>
        </authorList>
    </citation>
    <scope>NUCLEOTIDE SEQUENCE [LARGE SCALE GENOMIC DNA]</scope>
</reference>
<dbReference type="SMART" id="SM00465">
    <property type="entry name" value="GIYc"/>
    <property type="match status" value="1"/>
</dbReference>